<dbReference type="EMBL" id="JAKUCV010007382">
    <property type="protein sequence ID" value="KAJ4823701.1"/>
    <property type="molecule type" value="Genomic_DNA"/>
</dbReference>
<reference evidence="1" key="2">
    <citation type="journal article" date="2023" name="Plants (Basel)">
        <title>Annotation of the Turnera subulata (Passifloraceae) Draft Genome Reveals the S-Locus Evolved after the Divergence of Turneroideae from Passifloroideae in a Stepwise Manner.</title>
        <authorList>
            <person name="Henning P.M."/>
            <person name="Roalson E.H."/>
            <person name="Mir W."/>
            <person name="McCubbin A.G."/>
            <person name="Shore J.S."/>
        </authorList>
    </citation>
    <scope>NUCLEOTIDE SEQUENCE</scope>
    <source>
        <strain evidence="1">F60SS</strain>
    </source>
</reference>
<name>A0A9Q0F4V3_9ROSI</name>
<sequence>MTLPMFNDIFGFSNDGLRYIPADFDEHAVWADLNTCTKPFTPRISKATQLKKPALRYLHRIP</sequence>
<organism evidence="1 2">
    <name type="scientific">Turnera subulata</name>
    <dbReference type="NCBI Taxonomy" id="218843"/>
    <lineage>
        <taxon>Eukaryota</taxon>
        <taxon>Viridiplantae</taxon>
        <taxon>Streptophyta</taxon>
        <taxon>Embryophyta</taxon>
        <taxon>Tracheophyta</taxon>
        <taxon>Spermatophyta</taxon>
        <taxon>Magnoliopsida</taxon>
        <taxon>eudicotyledons</taxon>
        <taxon>Gunneridae</taxon>
        <taxon>Pentapetalae</taxon>
        <taxon>rosids</taxon>
        <taxon>fabids</taxon>
        <taxon>Malpighiales</taxon>
        <taxon>Passifloraceae</taxon>
        <taxon>Turnera</taxon>
    </lineage>
</organism>
<reference evidence="1" key="1">
    <citation type="submission" date="2022-02" db="EMBL/GenBank/DDBJ databases">
        <authorList>
            <person name="Henning P.M."/>
            <person name="McCubbin A.G."/>
            <person name="Shore J.S."/>
        </authorList>
    </citation>
    <scope>NUCLEOTIDE SEQUENCE</scope>
    <source>
        <strain evidence="1">F60SS</strain>
        <tissue evidence="1">Leaves</tissue>
    </source>
</reference>
<evidence type="ECO:0000313" key="1">
    <source>
        <dbReference type="EMBL" id="KAJ4823701.1"/>
    </source>
</evidence>
<accession>A0A9Q0F4V3</accession>
<comment type="caution">
    <text evidence="1">The sequence shown here is derived from an EMBL/GenBank/DDBJ whole genome shotgun (WGS) entry which is preliminary data.</text>
</comment>
<evidence type="ECO:0000313" key="2">
    <source>
        <dbReference type="Proteomes" id="UP001141552"/>
    </source>
</evidence>
<dbReference type="Proteomes" id="UP001141552">
    <property type="component" value="Unassembled WGS sequence"/>
</dbReference>
<dbReference type="AlphaFoldDB" id="A0A9Q0F4V3"/>
<keyword evidence="2" id="KW-1185">Reference proteome</keyword>
<proteinExistence type="predicted"/>
<protein>
    <submittedName>
        <fullName evidence="1">Uncharacterized protein</fullName>
    </submittedName>
</protein>
<gene>
    <name evidence="1" type="ORF">Tsubulata_009325</name>
</gene>